<comment type="caution">
    <text evidence="1">The sequence shown here is derived from an EMBL/GenBank/DDBJ whole genome shotgun (WGS) entry which is preliminary data.</text>
</comment>
<dbReference type="Proteomes" id="UP000623467">
    <property type="component" value="Unassembled WGS sequence"/>
</dbReference>
<accession>A0A8H6X7U8</accession>
<dbReference type="AlphaFoldDB" id="A0A8H6X7U8"/>
<evidence type="ECO:0000313" key="1">
    <source>
        <dbReference type="EMBL" id="KAF7336047.1"/>
    </source>
</evidence>
<gene>
    <name evidence="1" type="ORF">MSAN_02318500</name>
</gene>
<reference evidence="1" key="1">
    <citation type="submission" date="2020-05" db="EMBL/GenBank/DDBJ databases">
        <title>Mycena genomes resolve the evolution of fungal bioluminescence.</title>
        <authorList>
            <person name="Tsai I.J."/>
        </authorList>
    </citation>
    <scope>NUCLEOTIDE SEQUENCE</scope>
    <source>
        <strain evidence="1">160909Yilan</strain>
    </source>
</reference>
<name>A0A8H6X7U8_9AGAR</name>
<protein>
    <submittedName>
        <fullName evidence="1">Uncharacterized protein</fullName>
    </submittedName>
</protein>
<keyword evidence="2" id="KW-1185">Reference proteome</keyword>
<proteinExistence type="predicted"/>
<evidence type="ECO:0000313" key="2">
    <source>
        <dbReference type="Proteomes" id="UP000623467"/>
    </source>
</evidence>
<dbReference type="EMBL" id="JACAZH010000038">
    <property type="protein sequence ID" value="KAF7336047.1"/>
    <property type="molecule type" value="Genomic_DNA"/>
</dbReference>
<dbReference type="OrthoDB" id="2938996at2759"/>
<sequence>MSATNSAAISQELPDDLKRWLEECHTVPSLPQNITPLPPKTRVDWVPAPPVPDHLRDQECVYGYKVFDTFMRAYLQTIPVHKPPPPVDHYLWFSYKRLYLQRVMDRIGLELFIEHKSCLPEDIVYFACTVKGRIQFGIPPREQLRLFEKELGLTEPPGWHDSGIAWRDIRYRY</sequence>
<organism evidence="1 2">
    <name type="scientific">Mycena sanguinolenta</name>
    <dbReference type="NCBI Taxonomy" id="230812"/>
    <lineage>
        <taxon>Eukaryota</taxon>
        <taxon>Fungi</taxon>
        <taxon>Dikarya</taxon>
        <taxon>Basidiomycota</taxon>
        <taxon>Agaricomycotina</taxon>
        <taxon>Agaricomycetes</taxon>
        <taxon>Agaricomycetidae</taxon>
        <taxon>Agaricales</taxon>
        <taxon>Marasmiineae</taxon>
        <taxon>Mycenaceae</taxon>
        <taxon>Mycena</taxon>
    </lineage>
</organism>